<name>A0A937RJ34_9ACTN</name>
<feature type="region of interest" description="Disordered" evidence="1">
    <location>
        <begin position="30"/>
        <end position="59"/>
    </location>
</feature>
<keyword evidence="3" id="KW-1185">Reference proteome</keyword>
<reference evidence="2" key="1">
    <citation type="submission" date="2020-12" db="EMBL/GenBank/DDBJ databases">
        <title>Genomic characterization of non-nitrogen-fixing Frankia strains.</title>
        <authorList>
            <person name="Carlos-Shanley C."/>
            <person name="Guerra T."/>
            <person name="Hahn D."/>
        </authorList>
    </citation>
    <scope>NUCLEOTIDE SEQUENCE</scope>
    <source>
        <strain evidence="2">CN6</strain>
    </source>
</reference>
<dbReference type="AlphaFoldDB" id="A0A937RJ34"/>
<organism evidence="2 3">
    <name type="scientific">Frankia nepalensis</name>
    <dbReference type="NCBI Taxonomy" id="1836974"/>
    <lineage>
        <taxon>Bacteria</taxon>
        <taxon>Bacillati</taxon>
        <taxon>Actinomycetota</taxon>
        <taxon>Actinomycetes</taxon>
        <taxon>Frankiales</taxon>
        <taxon>Frankiaceae</taxon>
        <taxon>Frankia</taxon>
    </lineage>
</organism>
<evidence type="ECO:0000313" key="3">
    <source>
        <dbReference type="Proteomes" id="UP000604475"/>
    </source>
</evidence>
<dbReference type="RefSeq" id="WP_203006742.1">
    <property type="nucleotide sequence ID" value="NZ_JADWYU010000106.1"/>
</dbReference>
<feature type="compositionally biased region" description="Basic and acidic residues" evidence="1">
    <location>
        <begin position="30"/>
        <end position="43"/>
    </location>
</feature>
<gene>
    <name evidence="2" type="ORF">I7412_06855</name>
</gene>
<proteinExistence type="predicted"/>
<comment type="caution">
    <text evidence="2">The sequence shown here is derived from an EMBL/GenBank/DDBJ whole genome shotgun (WGS) entry which is preliminary data.</text>
</comment>
<evidence type="ECO:0000256" key="1">
    <source>
        <dbReference type="SAM" id="MobiDB-lite"/>
    </source>
</evidence>
<dbReference type="EMBL" id="JAEACQ010000151">
    <property type="protein sequence ID" value="MBL7626891.1"/>
    <property type="molecule type" value="Genomic_DNA"/>
</dbReference>
<protein>
    <submittedName>
        <fullName evidence="2">Uncharacterized protein</fullName>
    </submittedName>
</protein>
<evidence type="ECO:0000313" key="2">
    <source>
        <dbReference type="EMBL" id="MBL7626891.1"/>
    </source>
</evidence>
<sequence length="59" mass="6432">MSLLSSLVTGLDDDTRSRTLDLIARSVAEERAAAAEGNQRRAADVGTRSRRSRDSSARR</sequence>
<accession>A0A937RJ34</accession>
<dbReference type="Proteomes" id="UP000604475">
    <property type="component" value="Unassembled WGS sequence"/>
</dbReference>